<comment type="catalytic activity">
    <reaction evidence="14">
        <text>tRNA(Glu) + L-glutamate + ATP = L-glutamyl-tRNA(Glu) + AMP + diphosphate</text>
        <dbReference type="Rhea" id="RHEA:23540"/>
        <dbReference type="Rhea" id="RHEA-COMP:9663"/>
        <dbReference type="Rhea" id="RHEA-COMP:9680"/>
        <dbReference type="ChEBI" id="CHEBI:29985"/>
        <dbReference type="ChEBI" id="CHEBI:30616"/>
        <dbReference type="ChEBI" id="CHEBI:33019"/>
        <dbReference type="ChEBI" id="CHEBI:78442"/>
        <dbReference type="ChEBI" id="CHEBI:78520"/>
        <dbReference type="ChEBI" id="CHEBI:456215"/>
        <dbReference type="EC" id="6.1.1.17"/>
    </reaction>
    <physiologicalReaction direction="left-to-right" evidence="14">
        <dbReference type="Rhea" id="RHEA:23541"/>
    </physiologicalReaction>
</comment>
<dbReference type="InterPro" id="IPR033910">
    <property type="entry name" value="GluRS_core"/>
</dbReference>
<keyword evidence="6 17" id="KW-0067">ATP-binding</keyword>
<organism evidence="19">
    <name type="scientific">Ascaris suum</name>
    <name type="common">Pig roundworm</name>
    <name type="synonym">Ascaris lumbricoides</name>
    <dbReference type="NCBI Taxonomy" id="6253"/>
    <lineage>
        <taxon>Eukaryota</taxon>
        <taxon>Metazoa</taxon>
        <taxon>Ecdysozoa</taxon>
        <taxon>Nematoda</taxon>
        <taxon>Chromadorea</taxon>
        <taxon>Rhabditida</taxon>
        <taxon>Spirurina</taxon>
        <taxon>Ascaridomorpha</taxon>
        <taxon>Ascaridoidea</taxon>
        <taxon>Ascarididae</taxon>
        <taxon>Ascaris</taxon>
    </lineage>
</organism>
<name>F1KWU6_ASCSU</name>
<dbReference type="EMBL" id="JI167211">
    <property type="protein sequence ID" value="ADY42350.1"/>
    <property type="molecule type" value="mRNA"/>
</dbReference>
<evidence type="ECO:0000259" key="18">
    <source>
        <dbReference type="Pfam" id="PF00749"/>
    </source>
</evidence>
<evidence type="ECO:0000313" key="19">
    <source>
        <dbReference type="EMBL" id="ADY42350.1"/>
    </source>
</evidence>
<sequence length="514" mass="59510">MPICSSSTLYRLGCSRLKSTHTASGVRVRFAPSPTGKMHLGGLRTALYNFLFSRSHNGSFIVRIEDTDQQRIVPGAARQIEEILDHFELYRDEGPSKGGPFGPYVQSHRLNTYVEAAERLIDAGHAYRCFCSQERLKMLRREALRRRETPRYDNLCRGLSREETAARMRDGIPSVVRFKMEQTDITFQDEVFGIISQIFDEGDFVLLKSDSYPTYHMANVVDDHAMRISHVIRGMEWISSTPKHVQLYRAFDWEQPLWIHLPLITRDGSRKLSKRDEDAFVEFYREQEGYLPLAVLNFLIRNGSGIRDFRPDHLYTLEEMIENFDHTTIGRRNFMMDQQSLDKYGRLAFQKADFKGTLLPEISKHLRRRLPPGSHGLIDDEIYMRKVVDFLWNNEEGFAHISQLSSGQFKFFFSLASDTSKVLDVFDADLAFRLLSEIRNHENRSLESLRRLASERNVSYPQLLRLIRLTLIDAPSGPPIMELFEFFGSDECNKRFDGMMKMLAKSSGHASECE</sequence>
<dbReference type="NCBIfam" id="TIGR00464">
    <property type="entry name" value="gltX_bact"/>
    <property type="match status" value="1"/>
</dbReference>
<evidence type="ECO:0000256" key="5">
    <source>
        <dbReference type="ARBA" id="ARBA00022741"/>
    </source>
</evidence>
<dbReference type="InterPro" id="IPR000924">
    <property type="entry name" value="Glu/Gln-tRNA-synth"/>
</dbReference>
<dbReference type="InterPro" id="IPR001412">
    <property type="entry name" value="aa-tRNA-synth_I_CS"/>
</dbReference>
<evidence type="ECO:0000256" key="7">
    <source>
        <dbReference type="ARBA" id="ARBA00022917"/>
    </source>
</evidence>
<accession>F1KWU6</accession>
<dbReference type="FunFam" id="3.40.50.620:FF:000045">
    <property type="entry name" value="Glutamate--tRNA ligase, mitochondrial"/>
    <property type="match status" value="1"/>
</dbReference>
<dbReference type="InterPro" id="IPR049940">
    <property type="entry name" value="GluQ/Sye"/>
</dbReference>
<evidence type="ECO:0000256" key="1">
    <source>
        <dbReference type="ARBA" id="ARBA00004173"/>
    </source>
</evidence>
<dbReference type="GO" id="GO:0000049">
    <property type="term" value="F:tRNA binding"/>
    <property type="evidence" value="ECO:0007669"/>
    <property type="project" value="InterPro"/>
</dbReference>
<dbReference type="AlphaFoldDB" id="F1KWU6"/>
<dbReference type="PROSITE" id="PS00178">
    <property type="entry name" value="AA_TRNA_LIGASE_I"/>
    <property type="match status" value="1"/>
</dbReference>
<dbReference type="InterPro" id="IPR020058">
    <property type="entry name" value="Glu/Gln-tRNA-synth_Ib_cat-dom"/>
</dbReference>
<evidence type="ECO:0000256" key="8">
    <source>
        <dbReference type="ARBA" id="ARBA00023146"/>
    </source>
</evidence>
<evidence type="ECO:0000256" key="3">
    <source>
        <dbReference type="ARBA" id="ARBA00012835"/>
    </source>
</evidence>
<dbReference type="Gene3D" id="1.10.10.350">
    <property type="match status" value="1"/>
</dbReference>
<dbReference type="EC" id="6.1.1.24" evidence="10"/>
<dbReference type="SUPFAM" id="SSF48163">
    <property type="entry name" value="An anticodon-binding domain of class I aminoacyl-tRNA synthetases"/>
    <property type="match status" value="1"/>
</dbReference>
<protein>
    <recommendedName>
        <fullName evidence="11">Nondiscriminating glutamyl-tRNA synthetase EARS2, mitochondrial</fullName>
        <ecNumber evidence="3">6.1.1.17</ecNumber>
        <ecNumber evidence="10">6.1.1.24</ecNumber>
    </recommendedName>
    <alternativeName>
        <fullName evidence="13">Glutamate--tRNA(Gln) ligase EARS2, mitochondrial</fullName>
    </alternativeName>
    <alternativeName>
        <fullName evidence="9">Glutamyl-tRNA synthetase</fullName>
    </alternativeName>
    <alternativeName>
        <fullName evidence="12">Mitochondrial glutamyl-tRNA synthetase</fullName>
    </alternativeName>
</protein>
<proteinExistence type="evidence at transcript level"/>
<dbReference type="GO" id="GO:0005739">
    <property type="term" value="C:mitochondrion"/>
    <property type="evidence" value="ECO:0007669"/>
    <property type="project" value="UniProtKB-SubCell"/>
</dbReference>
<evidence type="ECO:0000256" key="14">
    <source>
        <dbReference type="ARBA" id="ARBA00047366"/>
    </source>
</evidence>
<dbReference type="PANTHER" id="PTHR43311:SF2">
    <property type="entry name" value="GLUTAMATE--TRNA LIGASE, MITOCHONDRIAL-RELATED"/>
    <property type="match status" value="1"/>
</dbReference>
<evidence type="ECO:0000256" key="4">
    <source>
        <dbReference type="ARBA" id="ARBA00022598"/>
    </source>
</evidence>
<dbReference type="PRINTS" id="PR00987">
    <property type="entry name" value="TRNASYNTHGLU"/>
</dbReference>
<evidence type="ECO:0000256" key="10">
    <source>
        <dbReference type="ARBA" id="ARBA00044054"/>
    </source>
</evidence>
<dbReference type="InterPro" id="IPR008925">
    <property type="entry name" value="aa_tRNA-synth_I_cd-bd_sf"/>
</dbReference>
<evidence type="ECO:0000256" key="13">
    <source>
        <dbReference type="ARBA" id="ARBA00044313"/>
    </source>
</evidence>
<keyword evidence="5 17" id="KW-0547">Nucleotide-binding</keyword>
<feature type="domain" description="Glutamyl/glutaminyl-tRNA synthetase class Ib catalytic" evidence="18">
    <location>
        <begin position="26"/>
        <end position="342"/>
    </location>
</feature>
<keyword evidence="8 17" id="KW-0030">Aminoacyl-tRNA synthetase</keyword>
<dbReference type="InterPro" id="IPR014729">
    <property type="entry name" value="Rossmann-like_a/b/a_fold"/>
</dbReference>
<dbReference type="CDD" id="cd00808">
    <property type="entry name" value="GluRS_core"/>
    <property type="match status" value="1"/>
</dbReference>
<dbReference type="SUPFAM" id="SSF52374">
    <property type="entry name" value="Nucleotidylyl transferase"/>
    <property type="match status" value="1"/>
</dbReference>
<dbReference type="EC" id="6.1.1.17" evidence="3"/>
<evidence type="ECO:0000256" key="2">
    <source>
        <dbReference type="ARBA" id="ARBA00007894"/>
    </source>
</evidence>
<evidence type="ECO:0000256" key="6">
    <source>
        <dbReference type="ARBA" id="ARBA00022840"/>
    </source>
</evidence>
<evidence type="ECO:0000256" key="9">
    <source>
        <dbReference type="ARBA" id="ARBA00030865"/>
    </source>
</evidence>
<comment type="catalytic activity">
    <reaction evidence="16">
        <text>tRNA(Gln) + L-glutamate + ATP = L-glutamyl-tRNA(Gln) + AMP + diphosphate</text>
        <dbReference type="Rhea" id="RHEA:64612"/>
        <dbReference type="Rhea" id="RHEA-COMP:9662"/>
        <dbReference type="Rhea" id="RHEA-COMP:9684"/>
        <dbReference type="ChEBI" id="CHEBI:29985"/>
        <dbReference type="ChEBI" id="CHEBI:30616"/>
        <dbReference type="ChEBI" id="CHEBI:33019"/>
        <dbReference type="ChEBI" id="CHEBI:78442"/>
        <dbReference type="ChEBI" id="CHEBI:78520"/>
        <dbReference type="ChEBI" id="CHEBI:456215"/>
    </reaction>
    <physiologicalReaction direction="left-to-right" evidence="16">
        <dbReference type="Rhea" id="RHEA:64613"/>
    </physiologicalReaction>
</comment>
<dbReference type="InterPro" id="IPR004527">
    <property type="entry name" value="Glu-tRNA-ligase_bac/mito"/>
</dbReference>
<dbReference type="GO" id="GO:0008270">
    <property type="term" value="F:zinc ion binding"/>
    <property type="evidence" value="ECO:0007669"/>
    <property type="project" value="InterPro"/>
</dbReference>
<evidence type="ECO:0000256" key="15">
    <source>
        <dbReference type="ARBA" id="ARBA00047479"/>
    </source>
</evidence>
<dbReference type="GO" id="GO:0005524">
    <property type="term" value="F:ATP binding"/>
    <property type="evidence" value="ECO:0007669"/>
    <property type="project" value="UniProtKB-KW"/>
</dbReference>
<dbReference type="HAMAP" id="MF_00022">
    <property type="entry name" value="Glu_tRNA_synth_type1"/>
    <property type="match status" value="1"/>
</dbReference>
<dbReference type="GO" id="GO:0004818">
    <property type="term" value="F:glutamate-tRNA ligase activity"/>
    <property type="evidence" value="ECO:0007669"/>
    <property type="project" value="UniProtKB-EC"/>
</dbReference>
<dbReference type="InterPro" id="IPR020751">
    <property type="entry name" value="aa-tRNA-synth_I_codon-bd_sub2"/>
</dbReference>
<comment type="subcellular location">
    <subcellularLocation>
        <location evidence="1">Mitochondrion</location>
    </subcellularLocation>
</comment>
<evidence type="ECO:0000256" key="12">
    <source>
        <dbReference type="ARBA" id="ARBA00044251"/>
    </source>
</evidence>
<keyword evidence="7 17" id="KW-0648">Protein biosynthesis</keyword>
<dbReference type="Gene3D" id="3.40.50.620">
    <property type="entry name" value="HUPs"/>
    <property type="match status" value="1"/>
</dbReference>
<evidence type="ECO:0000256" key="11">
    <source>
        <dbReference type="ARBA" id="ARBA00044142"/>
    </source>
</evidence>
<reference evidence="19" key="1">
    <citation type="journal article" date="2011" name="Genome Res.">
        <title>Deep small RNA sequencing from the nematode Ascaris reveals conservation, functional diversification, and novel developmental profiles.</title>
        <authorList>
            <person name="Wang J."/>
            <person name="Czech B."/>
            <person name="Crunk A."/>
            <person name="Wallace A."/>
            <person name="Mitreva M."/>
            <person name="Hannon G.J."/>
            <person name="Davis R.E."/>
        </authorList>
    </citation>
    <scope>NUCLEOTIDE SEQUENCE</scope>
</reference>
<dbReference type="GO" id="GO:0006424">
    <property type="term" value="P:glutamyl-tRNA aminoacylation"/>
    <property type="evidence" value="ECO:0007669"/>
    <property type="project" value="InterPro"/>
</dbReference>
<dbReference type="GO" id="GO:0050561">
    <property type="term" value="F:glutamate-tRNA(Gln) ligase activity"/>
    <property type="evidence" value="ECO:0007669"/>
    <property type="project" value="UniProtKB-EC"/>
</dbReference>
<evidence type="ECO:0000256" key="16">
    <source>
        <dbReference type="ARBA" id="ARBA00047689"/>
    </source>
</evidence>
<evidence type="ECO:0000256" key="17">
    <source>
        <dbReference type="RuleBase" id="RU363037"/>
    </source>
</evidence>
<comment type="similarity">
    <text evidence="2">Belongs to the class-I aminoacyl-tRNA synthetase family. Glutamate--tRNA ligase type 1 subfamily.</text>
</comment>
<keyword evidence="4 17" id="KW-0436">Ligase</keyword>
<dbReference type="Pfam" id="PF00749">
    <property type="entry name" value="tRNA-synt_1c"/>
    <property type="match status" value="1"/>
</dbReference>
<dbReference type="PANTHER" id="PTHR43311">
    <property type="entry name" value="GLUTAMATE--TRNA LIGASE"/>
    <property type="match status" value="1"/>
</dbReference>
<comment type="catalytic activity">
    <reaction evidence="15">
        <text>tRNA(Glx) + L-glutamate + ATP = L-glutamyl-tRNA(Glx) + AMP + diphosphate</text>
        <dbReference type="Rhea" id="RHEA:18397"/>
        <dbReference type="Rhea" id="RHEA-COMP:9713"/>
        <dbReference type="Rhea" id="RHEA-COMP:9716"/>
        <dbReference type="ChEBI" id="CHEBI:29985"/>
        <dbReference type="ChEBI" id="CHEBI:30616"/>
        <dbReference type="ChEBI" id="CHEBI:33019"/>
        <dbReference type="ChEBI" id="CHEBI:78442"/>
        <dbReference type="ChEBI" id="CHEBI:78520"/>
        <dbReference type="ChEBI" id="CHEBI:456215"/>
        <dbReference type="EC" id="6.1.1.24"/>
    </reaction>
    <physiologicalReaction direction="left-to-right" evidence="15">
        <dbReference type="Rhea" id="RHEA:18398"/>
    </physiologicalReaction>
</comment>